<feature type="transmembrane region" description="Helical" evidence="4">
    <location>
        <begin position="21"/>
        <end position="42"/>
    </location>
</feature>
<proteinExistence type="predicted"/>
<dbReference type="InterPro" id="IPR049625">
    <property type="entry name" value="Glyco_transf_61_cat"/>
</dbReference>
<keyword evidence="3" id="KW-0325">Glycoprotein</keyword>
<evidence type="ECO:0000256" key="4">
    <source>
        <dbReference type="SAM" id="Phobius"/>
    </source>
</evidence>
<organism evidence="6 7">
    <name type="scientific">Sphagnum troendelagicum</name>
    <dbReference type="NCBI Taxonomy" id="128251"/>
    <lineage>
        <taxon>Eukaryota</taxon>
        <taxon>Viridiplantae</taxon>
        <taxon>Streptophyta</taxon>
        <taxon>Embryophyta</taxon>
        <taxon>Bryophyta</taxon>
        <taxon>Sphagnophytina</taxon>
        <taxon>Sphagnopsida</taxon>
        <taxon>Sphagnales</taxon>
        <taxon>Sphagnaceae</taxon>
        <taxon>Sphagnum</taxon>
    </lineage>
</organism>
<protein>
    <recommendedName>
        <fullName evidence="5">Glycosyltransferase 61 catalytic domain-containing protein</fullName>
    </recommendedName>
</protein>
<feature type="domain" description="Glycosyltransferase 61 catalytic" evidence="5">
    <location>
        <begin position="405"/>
        <end position="538"/>
    </location>
</feature>
<gene>
    <name evidence="6" type="ORF">CSSPTR1EN2_LOCUS1122</name>
</gene>
<reference evidence="6 7" key="1">
    <citation type="submission" date="2024-02" db="EMBL/GenBank/DDBJ databases">
        <authorList>
            <consortium name="ELIXIR-Norway"/>
            <consortium name="Elixir Norway"/>
        </authorList>
    </citation>
    <scope>NUCLEOTIDE SEQUENCE [LARGE SCALE GENOMIC DNA]</scope>
</reference>
<evidence type="ECO:0000256" key="2">
    <source>
        <dbReference type="ARBA" id="ARBA00022679"/>
    </source>
</evidence>
<evidence type="ECO:0000256" key="1">
    <source>
        <dbReference type="ARBA" id="ARBA00022676"/>
    </source>
</evidence>
<accession>A0ABP0TB08</accession>
<keyword evidence="4" id="KW-1133">Transmembrane helix</keyword>
<dbReference type="EMBL" id="OZ019893">
    <property type="protein sequence ID" value="CAK9190901.1"/>
    <property type="molecule type" value="Genomic_DNA"/>
</dbReference>
<dbReference type="Pfam" id="PF04577">
    <property type="entry name" value="Glyco_transf_61"/>
    <property type="match status" value="1"/>
</dbReference>
<evidence type="ECO:0000313" key="7">
    <source>
        <dbReference type="Proteomes" id="UP001497512"/>
    </source>
</evidence>
<dbReference type="InterPro" id="IPR007657">
    <property type="entry name" value="Glycosyltransferase_61"/>
</dbReference>
<evidence type="ECO:0000259" key="5">
    <source>
        <dbReference type="Pfam" id="PF04577"/>
    </source>
</evidence>
<name>A0ABP0TB08_9BRYO</name>
<keyword evidence="4" id="KW-0472">Membrane</keyword>
<keyword evidence="7" id="KW-1185">Reference proteome</keyword>
<dbReference type="PANTHER" id="PTHR48437">
    <property type="entry name" value="INITIATOR BINDING DOMAIN-CONTAINING PROTEIN"/>
    <property type="match status" value="1"/>
</dbReference>
<dbReference type="PANTHER" id="PTHR48437:SF1">
    <property type="entry name" value="INITIATOR BINDING DOMAIN-CONTAINING PROTEIN"/>
    <property type="match status" value="1"/>
</dbReference>
<keyword evidence="1" id="KW-0328">Glycosyltransferase</keyword>
<dbReference type="Proteomes" id="UP001497512">
    <property type="component" value="Chromosome 1"/>
</dbReference>
<sequence>MAFSQMPQTGCRGGGVRKRCWLRRVVAAIVLLNVGQLIVFFLHAGESGDNELPNTMRQSPGKQWPQLRSFTLWTAKPDLDLRSCEALFGNGFTQPFYLLEPESRPRLRRAKHRGFTRGRSAFGFVLARLVGAWTKLVLKQAVHAAKELNNSSRFLNGTEGRAVQRLDRNRRLQPQHDGLFQCFRSPVLHTSVCEGTHMVMYPKKIKMSKGGERLNSVMERNAAEELPYFTSGAFQVMVPENGERQPLLNKKMLDRIMPQGDVREHTLHHLLEQIRTIPLDEVTCAQRVSQPTLVVTRFEHMNLFHTITDWYSAYMTARVVNLKRRPRLLFVDGHCQSPMDDGWQAMFSGMNFARHLTGPVCFDHLIFAPLGYDTPLFRGQDLEVSCTGNLPMDADMDSEHRTGRLREFGEMFTASFNLSKDTVSTKDSTIVKVLFVRQEEYVAYPQHLKRPEFHLRNEEEVFEALMTWATIRSRPRAGQQKLSLEESRGKLNITITNGLLSHMSMQEQLQIVQESAIIIGAHGAGLSHLLFARPGKTAILELTSPDFQCPDFQKLAQWNGIQYHAMELEDSVADCSEVMYYIDFILNDLIWKEAIP</sequence>
<evidence type="ECO:0000313" key="6">
    <source>
        <dbReference type="EMBL" id="CAK9190901.1"/>
    </source>
</evidence>
<evidence type="ECO:0000256" key="3">
    <source>
        <dbReference type="ARBA" id="ARBA00023180"/>
    </source>
</evidence>
<keyword evidence="2" id="KW-0808">Transferase</keyword>
<keyword evidence="4" id="KW-0812">Transmembrane</keyword>